<dbReference type="OrthoDB" id="148175at2"/>
<reference evidence="1 2" key="2">
    <citation type="journal article" date="2015" name="Genome Announc.">
        <title>Genome Sequence of the Sulfate-Reducing Thermophilic Bacterium Thermodesulfovibrio yellowstonii Strain DSM 11347T (Phylum Nitrospirae).</title>
        <authorList>
            <person name="Bhatnagar S."/>
            <person name="Badger J.H."/>
            <person name="Madupu R."/>
            <person name="Khouri H.M."/>
            <person name="O'Connor E.M."/>
            <person name="Robb F.T."/>
            <person name="Ward N.L."/>
            <person name="Eisen J.A."/>
        </authorList>
    </citation>
    <scope>NUCLEOTIDE SEQUENCE [LARGE SCALE GENOMIC DNA]</scope>
    <source>
        <strain evidence="2">ATCC 51303 / DSM 11347 / YP87</strain>
    </source>
</reference>
<dbReference type="KEGG" id="tye:THEYE_A0490"/>
<dbReference type="AlphaFoldDB" id="B5YJC0"/>
<accession>B5YJC0</accession>
<dbReference type="SUPFAM" id="SSF53335">
    <property type="entry name" value="S-adenosyl-L-methionine-dependent methyltransferases"/>
    <property type="match status" value="1"/>
</dbReference>
<keyword evidence="2" id="KW-1185">Reference proteome</keyword>
<dbReference type="HOGENOM" id="CLU_1601938_0_0_0"/>
<dbReference type="PATRIC" id="fig|289376.4.peg.485"/>
<dbReference type="Gene3D" id="3.40.50.150">
    <property type="entry name" value="Vaccinia Virus protein VP39"/>
    <property type="match status" value="1"/>
</dbReference>
<name>B5YJC0_THEYD</name>
<proteinExistence type="predicted"/>
<dbReference type="Proteomes" id="UP000000718">
    <property type="component" value="Chromosome"/>
</dbReference>
<dbReference type="eggNOG" id="COG2230">
    <property type="taxonomic scope" value="Bacteria"/>
</dbReference>
<dbReference type="InParanoid" id="B5YJC0"/>
<dbReference type="STRING" id="289376.THEYE_A0490"/>
<evidence type="ECO:0008006" key="3">
    <source>
        <dbReference type="Google" id="ProtNLM"/>
    </source>
</evidence>
<dbReference type="RefSeq" id="WP_012546689.1">
    <property type="nucleotide sequence ID" value="NC_011296.1"/>
</dbReference>
<dbReference type="InterPro" id="IPR029063">
    <property type="entry name" value="SAM-dependent_MTases_sf"/>
</dbReference>
<evidence type="ECO:0000313" key="1">
    <source>
        <dbReference type="EMBL" id="ACI21994.1"/>
    </source>
</evidence>
<gene>
    <name evidence="1" type="ordered locus">THEYE_A0490</name>
</gene>
<reference evidence="2" key="1">
    <citation type="submission" date="2008-08" db="EMBL/GenBank/DDBJ databases">
        <title>The complete genome sequence of Thermodesulfovibrio yellowstonii strain ATCC 51303 / DSM 11347 / YP87.</title>
        <authorList>
            <person name="Dodson R.J."/>
            <person name="Durkin A.S."/>
            <person name="Wu M."/>
            <person name="Eisen J."/>
            <person name="Sutton G."/>
        </authorList>
    </citation>
    <scope>NUCLEOTIDE SEQUENCE [LARGE SCALE GENOMIC DNA]</scope>
    <source>
        <strain evidence="2">ATCC 51303 / DSM 11347 / YP87</strain>
    </source>
</reference>
<sequence>MLCKFCSINKSKIDQILKKFPKRRLELPERYKNIYQEYYKINRNEKYNLLNRVKFYLERVMHYEAAKIQGANILELGAGNLNHLNFEKHYINYDIIEPNNFLYKNSPLLKKVNKVYGDILEVPINSKYDKIISIAVLEHLTDLPLTLAYIGLLMKNSSSFYAGIPA</sequence>
<protein>
    <recommendedName>
        <fullName evidence="3">Methyltransferase type 11 domain-containing protein</fullName>
    </recommendedName>
</protein>
<dbReference type="EnsemblBacteria" id="ACI21994">
    <property type="protein sequence ID" value="ACI21994"/>
    <property type="gene ID" value="THEYE_A0490"/>
</dbReference>
<dbReference type="EMBL" id="CP001147">
    <property type="protein sequence ID" value="ACI21994.1"/>
    <property type="molecule type" value="Genomic_DNA"/>
</dbReference>
<evidence type="ECO:0000313" key="2">
    <source>
        <dbReference type="Proteomes" id="UP000000718"/>
    </source>
</evidence>
<organism evidence="1 2">
    <name type="scientific">Thermodesulfovibrio yellowstonii (strain ATCC 51303 / DSM 11347 / YP87)</name>
    <dbReference type="NCBI Taxonomy" id="289376"/>
    <lineage>
        <taxon>Bacteria</taxon>
        <taxon>Pseudomonadati</taxon>
        <taxon>Nitrospirota</taxon>
        <taxon>Thermodesulfovibrionia</taxon>
        <taxon>Thermodesulfovibrionales</taxon>
        <taxon>Thermodesulfovibrionaceae</taxon>
        <taxon>Thermodesulfovibrio</taxon>
    </lineage>
</organism>